<evidence type="ECO:0000313" key="10">
    <source>
        <dbReference type="Proteomes" id="UP000264294"/>
    </source>
</evidence>
<evidence type="ECO:0000256" key="4">
    <source>
        <dbReference type="ARBA" id="ARBA00022692"/>
    </source>
</evidence>
<keyword evidence="3" id="KW-1003">Cell membrane</keyword>
<evidence type="ECO:0000256" key="3">
    <source>
        <dbReference type="ARBA" id="ARBA00022475"/>
    </source>
</evidence>
<dbReference type="CDD" id="cd06173">
    <property type="entry name" value="MFS_MefA_like"/>
    <property type="match status" value="1"/>
</dbReference>
<accession>A0ABX9KQH9</accession>
<feature type="transmembrane region" description="Helical" evidence="7">
    <location>
        <begin position="237"/>
        <end position="261"/>
    </location>
</feature>
<feature type="transmembrane region" description="Helical" evidence="7">
    <location>
        <begin position="395"/>
        <end position="413"/>
    </location>
</feature>
<evidence type="ECO:0000256" key="6">
    <source>
        <dbReference type="ARBA" id="ARBA00023136"/>
    </source>
</evidence>
<feature type="transmembrane region" description="Helical" evidence="7">
    <location>
        <begin position="303"/>
        <end position="322"/>
    </location>
</feature>
<keyword evidence="5 7" id="KW-1133">Transmembrane helix</keyword>
<proteinExistence type="predicted"/>
<feature type="transmembrane region" description="Helical" evidence="7">
    <location>
        <begin position="361"/>
        <end position="383"/>
    </location>
</feature>
<dbReference type="Pfam" id="PF07690">
    <property type="entry name" value="MFS_1"/>
    <property type="match status" value="1"/>
</dbReference>
<evidence type="ECO:0000256" key="1">
    <source>
        <dbReference type="ARBA" id="ARBA00004651"/>
    </source>
</evidence>
<feature type="transmembrane region" description="Helical" evidence="7">
    <location>
        <begin position="32"/>
        <end position="55"/>
    </location>
</feature>
<evidence type="ECO:0000256" key="5">
    <source>
        <dbReference type="ARBA" id="ARBA00022989"/>
    </source>
</evidence>
<gene>
    <name evidence="9" type="ORF">D0U04_22200</name>
</gene>
<feature type="transmembrane region" description="Helical" evidence="7">
    <location>
        <begin position="102"/>
        <end position="132"/>
    </location>
</feature>
<dbReference type="PROSITE" id="PS50850">
    <property type="entry name" value="MFS"/>
    <property type="match status" value="1"/>
</dbReference>
<reference evidence="9 10" key="1">
    <citation type="submission" date="2018-08" db="EMBL/GenBank/DDBJ databases">
        <title>Bacillus clarus sp. nov. strain PS00077A.</title>
        <authorList>
            <person name="Mendez Acevedo M."/>
            <person name="Carroll L."/>
            <person name="Mukherjee M."/>
            <person name="Wiedmann M."/>
            <person name="Kovac J."/>
        </authorList>
    </citation>
    <scope>NUCLEOTIDE SEQUENCE [LARGE SCALE GENOMIC DNA]</scope>
    <source>
        <strain evidence="9 10">PS00077A</strain>
    </source>
</reference>
<evidence type="ECO:0000313" key="9">
    <source>
        <dbReference type="EMBL" id="RFT64374.1"/>
    </source>
</evidence>
<comment type="caution">
    <text evidence="9">The sequence shown here is derived from an EMBL/GenBank/DDBJ whole genome shotgun (WGS) entry which is preliminary data.</text>
</comment>
<dbReference type="PANTHER" id="PTHR43266:SF8">
    <property type="entry name" value="MACROLIDE-EFFLUX PROTEIN"/>
    <property type="match status" value="1"/>
</dbReference>
<dbReference type="SUPFAM" id="SSF103473">
    <property type="entry name" value="MFS general substrate transporter"/>
    <property type="match status" value="1"/>
</dbReference>
<dbReference type="InterPro" id="IPR036259">
    <property type="entry name" value="MFS_trans_sf"/>
</dbReference>
<feature type="transmembrane region" description="Helical" evidence="7">
    <location>
        <begin position="273"/>
        <end position="294"/>
    </location>
</feature>
<sequence>MWNRGIFMSTNVEMKQNSGVSQVLKNRFVQGILASALFLQIGIWVRNFAVLLYVMEMTKGDAFAISMISVAEFAPIFIFSFIGGTFADRWKPKRTMIWCETLSALSVFVVLITLMFGTWKVVFFVTLISAILSQFSQPSGMKLFKQHLSTEQIQLAMSIYQTIFAIFMVLGPILGTFVFQSFGIYISIIATGIFFLLAAIVLLFLPKDIENEVEKKEISLFQEMIDGIKYVKAKKALTLLGLCFMAAGLGIGLIQPLGIFIVTEQLELSKESLQWLLTVNGAGMIVGGALAMVFAKNVAPQKMLIVGMLGQAIGIGVIGLSTNLWMTLIAQFFSGLALPCIQIGINTLIIQNSDTDFIGRVNGILSPLFTGSMVVTMSISGSLKELFSLSTMYEGTALLFIIGLLFILPIYNLKPIIAVENEIKNESGAIQQES</sequence>
<feature type="domain" description="Major facilitator superfamily (MFS) profile" evidence="8">
    <location>
        <begin position="28"/>
        <end position="415"/>
    </location>
</feature>
<organism evidence="9 10">
    <name type="scientific">Bacillus clarus</name>
    <dbReference type="NCBI Taxonomy" id="2338372"/>
    <lineage>
        <taxon>Bacteria</taxon>
        <taxon>Bacillati</taxon>
        <taxon>Bacillota</taxon>
        <taxon>Bacilli</taxon>
        <taxon>Bacillales</taxon>
        <taxon>Bacillaceae</taxon>
        <taxon>Bacillus</taxon>
        <taxon>Bacillus cereus group</taxon>
    </lineage>
</organism>
<name>A0ABX9KQH9_9BACI</name>
<dbReference type="Proteomes" id="UP000264294">
    <property type="component" value="Unassembled WGS sequence"/>
</dbReference>
<keyword evidence="6 7" id="KW-0472">Membrane</keyword>
<keyword evidence="2" id="KW-0813">Transport</keyword>
<dbReference type="InterPro" id="IPR011701">
    <property type="entry name" value="MFS"/>
</dbReference>
<dbReference type="PANTHER" id="PTHR43266">
    <property type="entry name" value="MACROLIDE-EFFLUX PROTEIN"/>
    <property type="match status" value="1"/>
</dbReference>
<evidence type="ECO:0000259" key="8">
    <source>
        <dbReference type="PROSITE" id="PS50850"/>
    </source>
</evidence>
<dbReference type="Gene3D" id="1.20.1250.20">
    <property type="entry name" value="MFS general substrate transporter like domains"/>
    <property type="match status" value="2"/>
</dbReference>
<evidence type="ECO:0000256" key="7">
    <source>
        <dbReference type="SAM" id="Phobius"/>
    </source>
</evidence>
<dbReference type="InterPro" id="IPR020846">
    <property type="entry name" value="MFS_dom"/>
</dbReference>
<dbReference type="EMBL" id="QVOD01000036">
    <property type="protein sequence ID" value="RFT64374.1"/>
    <property type="molecule type" value="Genomic_DNA"/>
</dbReference>
<feature type="transmembrane region" description="Helical" evidence="7">
    <location>
        <begin position="62"/>
        <end position="82"/>
    </location>
</feature>
<comment type="subcellular location">
    <subcellularLocation>
        <location evidence="1">Cell membrane</location>
        <topology evidence="1">Multi-pass membrane protein</topology>
    </subcellularLocation>
</comment>
<protein>
    <submittedName>
        <fullName evidence="9">MFS transporter</fullName>
    </submittedName>
</protein>
<feature type="transmembrane region" description="Helical" evidence="7">
    <location>
        <begin position="328"/>
        <end position="349"/>
    </location>
</feature>
<evidence type="ECO:0000256" key="2">
    <source>
        <dbReference type="ARBA" id="ARBA00022448"/>
    </source>
</evidence>
<keyword evidence="4 7" id="KW-0812">Transmembrane</keyword>
<keyword evidence="10" id="KW-1185">Reference proteome</keyword>
<feature type="transmembrane region" description="Helical" evidence="7">
    <location>
        <begin position="184"/>
        <end position="205"/>
    </location>
</feature>
<feature type="transmembrane region" description="Helical" evidence="7">
    <location>
        <begin position="153"/>
        <end position="178"/>
    </location>
</feature>